<dbReference type="Gene3D" id="2.60.40.790">
    <property type="match status" value="1"/>
</dbReference>
<protein>
    <submittedName>
        <fullName evidence="4">Protein containing Heat shock protein Hsp20 protein</fullName>
    </submittedName>
</protein>
<dbReference type="PROSITE" id="PS01031">
    <property type="entry name" value="SHSP"/>
    <property type="match status" value="1"/>
</dbReference>
<dbReference type="SUPFAM" id="SSF49764">
    <property type="entry name" value="HSP20-like chaperones"/>
    <property type="match status" value="1"/>
</dbReference>
<accession>A0A0G1EI17</accession>
<dbReference type="Proteomes" id="UP000034810">
    <property type="component" value="Unassembled WGS sequence"/>
</dbReference>
<dbReference type="InterPro" id="IPR002068">
    <property type="entry name" value="A-crystallin/Hsp20_dom"/>
</dbReference>
<organism evidence="4 5">
    <name type="scientific">Candidatus Wolfebacteria bacterium GW2011_GWC1_43_10</name>
    <dbReference type="NCBI Taxonomy" id="1619011"/>
    <lineage>
        <taxon>Bacteria</taxon>
        <taxon>Candidatus Wolfeibacteriota</taxon>
    </lineage>
</organism>
<dbReference type="CDD" id="cd06464">
    <property type="entry name" value="ACD_sHsps-like"/>
    <property type="match status" value="1"/>
</dbReference>
<evidence type="ECO:0000313" key="5">
    <source>
        <dbReference type="Proteomes" id="UP000034810"/>
    </source>
</evidence>
<dbReference type="EMBL" id="LCFA01000007">
    <property type="protein sequence ID" value="KKS82661.1"/>
    <property type="molecule type" value="Genomic_DNA"/>
</dbReference>
<dbReference type="InterPro" id="IPR031107">
    <property type="entry name" value="Small_HSP"/>
</dbReference>
<feature type="domain" description="SHSP" evidence="3">
    <location>
        <begin position="46"/>
        <end position="160"/>
    </location>
</feature>
<dbReference type="Pfam" id="PF00011">
    <property type="entry name" value="HSP20"/>
    <property type="match status" value="1"/>
</dbReference>
<comment type="caution">
    <text evidence="4">The sequence shown here is derived from an EMBL/GenBank/DDBJ whole genome shotgun (WGS) entry which is preliminary data.</text>
</comment>
<evidence type="ECO:0000313" key="4">
    <source>
        <dbReference type="EMBL" id="KKS82661.1"/>
    </source>
</evidence>
<dbReference type="AlphaFoldDB" id="A0A0G1EI17"/>
<comment type="similarity">
    <text evidence="1 2">Belongs to the small heat shock protein (HSP20) family.</text>
</comment>
<proteinExistence type="inferred from homology"/>
<dbReference type="PANTHER" id="PTHR11527">
    <property type="entry name" value="HEAT-SHOCK PROTEIN 20 FAMILY MEMBER"/>
    <property type="match status" value="1"/>
</dbReference>
<sequence length="160" mass="17944">MSDNNKDFFEKLAGIKYDDEEVEKELLKEASLTGDDGGGGEESKDMEFDDAEGQLTIDVYQDDKNIVIESAVAGVEPDDLDVAITPESVTIRGKREKKEKIKKDDYLYQECFWGRFSRSVILPQEIDPDKSHASLKGGILKVVLAKVNRSKSKKVKIKVD</sequence>
<name>A0A0G1EI17_9BACT</name>
<dbReference type="InterPro" id="IPR008978">
    <property type="entry name" value="HSP20-like_chaperone"/>
</dbReference>
<reference evidence="4 5" key="1">
    <citation type="journal article" date="2015" name="Nature">
        <title>rRNA introns, odd ribosomes, and small enigmatic genomes across a large radiation of phyla.</title>
        <authorList>
            <person name="Brown C.T."/>
            <person name="Hug L.A."/>
            <person name="Thomas B.C."/>
            <person name="Sharon I."/>
            <person name="Castelle C.J."/>
            <person name="Singh A."/>
            <person name="Wilkins M.J."/>
            <person name="Williams K.H."/>
            <person name="Banfield J.F."/>
        </authorList>
    </citation>
    <scope>NUCLEOTIDE SEQUENCE [LARGE SCALE GENOMIC DNA]</scope>
</reference>
<evidence type="ECO:0000256" key="1">
    <source>
        <dbReference type="PROSITE-ProRule" id="PRU00285"/>
    </source>
</evidence>
<evidence type="ECO:0000259" key="3">
    <source>
        <dbReference type="PROSITE" id="PS01031"/>
    </source>
</evidence>
<gene>
    <name evidence="4" type="ORF">UV58_C0007G0010</name>
</gene>
<keyword evidence="4" id="KW-0346">Stress response</keyword>
<evidence type="ECO:0000256" key="2">
    <source>
        <dbReference type="RuleBase" id="RU003616"/>
    </source>
</evidence>